<dbReference type="PANTHER" id="PTHR33164:SF57">
    <property type="entry name" value="MARR-FAMILY TRANSCRIPTIONAL REGULATOR"/>
    <property type="match status" value="1"/>
</dbReference>
<dbReference type="PROSITE" id="PS50995">
    <property type="entry name" value="HTH_MARR_2"/>
    <property type="match status" value="1"/>
</dbReference>
<keyword evidence="3" id="KW-1185">Reference proteome</keyword>
<proteinExistence type="predicted"/>
<dbReference type="PANTHER" id="PTHR33164">
    <property type="entry name" value="TRANSCRIPTIONAL REGULATOR, MARR FAMILY"/>
    <property type="match status" value="1"/>
</dbReference>
<reference evidence="3" key="1">
    <citation type="journal article" date="2019" name="Int. J. Syst. Evol. Microbiol.">
        <title>The Global Catalogue of Microorganisms (GCM) 10K type strain sequencing project: providing services to taxonomists for standard genome sequencing and annotation.</title>
        <authorList>
            <consortium name="The Broad Institute Genomics Platform"/>
            <consortium name="The Broad Institute Genome Sequencing Center for Infectious Disease"/>
            <person name="Wu L."/>
            <person name="Ma J."/>
        </authorList>
    </citation>
    <scope>NUCLEOTIDE SEQUENCE [LARGE SCALE GENOMIC DNA]</scope>
    <source>
        <strain evidence="3">JCM 14545</strain>
    </source>
</reference>
<protein>
    <submittedName>
        <fullName evidence="2">MarR family winged helix-turn-helix transcriptional regulator</fullName>
    </submittedName>
</protein>
<comment type="caution">
    <text evidence="2">The sequence shown here is derived from an EMBL/GenBank/DDBJ whole genome shotgun (WGS) entry which is preliminary data.</text>
</comment>
<name>A0ABP5BVG8_9PSEU</name>
<sequence>MTEQHEDAVTDKETRTMPGAGAALFRLVRFWTRRWAPVVASGIRGHDENVQNVYVVEAIASAGDARSEVTVADIAHQIGIDRSVASRMIAVAVAAGYVRRDTSGSDARRANLALTPSGEQFLADSHAFQQRTFESLVAHWPADDRRRFAGYLRRLAKEVIDEPQPSSTSRS</sequence>
<dbReference type="Gene3D" id="1.10.10.10">
    <property type="entry name" value="Winged helix-like DNA-binding domain superfamily/Winged helix DNA-binding domain"/>
    <property type="match status" value="1"/>
</dbReference>
<evidence type="ECO:0000313" key="2">
    <source>
        <dbReference type="EMBL" id="GAA1950990.1"/>
    </source>
</evidence>
<organism evidence="2 3">
    <name type="scientific">Amycolatopsis minnesotensis</name>
    <dbReference type="NCBI Taxonomy" id="337894"/>
    <lineage>
        <taxon>Bacteria</taxon>
        <taxon>Bacillati</taxon>
        <taxon>Actinomycetota</taxon>
        <taxon>Actinomycetes</taxon>
        <taxon>Pseudonocardiales</taxon>
        <taxon>Pseudonocardiaceae</taxon>
        <taxon>Amycolatopsis</taxon>
    </lineage>
</organism>
<gene>
    <name evidence="2" type="ORF">GCM10009754_19720</name>
</gene>
<dbReference type="EMBL" id="BAAANN010000006">
    <property type="protein sequence ID" value="GAA1950990.1"/>
    <property type="molecule type" value="Genomic_DNA"/>
</dbReference>
<dbReference type="Pfam" id="PF12802">
    <property type="entry name" value="MarR_2"/>
    <property type="match status" value="1"/>
</dbReference>
<dbReference type="SMART" id="SM00347">
    <property type="entry name" value="HTH_MARR"/>
    <property type="match status" value="1"/>
</dbReference>
<dbReference type="Proteomes" id="UP001501116">
    <property type="component" value="Unassembled WGS sequence"/>
</dbReference>
<dbReference type="SUPFAM" id="SSF46785">
    <property type="entry name" value="Winged helix' DNA-binding domain"/>
    <property type="match status" value="1"/>
</dbReference>
<feature type="domain" description="HTH marR-type" evidence="1">
    <location>
        <begin position="21"/>
        <end position="157"/>
    </location>
</feature>
<evidence type="ECO:0000313" key="3">
    <source>
        <dbReference type="Proteomes" id="UP001501116"/>
    </source>
</evidence>
<dbReference type="InterPro" id="IPR036388">
    <property type="entry name" value="WH-like_DNA-bd_sf"/>
</dbReference>
<dbReference type="RefSeq" id="WP_344415885.1">
    <property type="nucleotide sequence ID" value="NZ_BAAANN010000006.1"/>
</dbReference>
<evidence type="ECO:0000259" key="1">
    <source>
        <dbReference type="PROSITE" id="PS50995"/>
    </source>
</evidence>
<dbReference type="InterPro" id="IPR036390">
    <property type="entry name" value="WH_DNA-bd_sf"/>
</dbReference>
<accession>A0ABP5BVG8</accession>
<dbReference type="PRINTS" id="PR00598">
    <property type="entry name" value="HTHMARR"/>
</dbReference>
<dbReference type="InterPro" id="IPR000835">
    <property type="entry name" value="HTH_MarR-typ"/>
</dbReference>
<dbReference type="InterPro" id="IPR039422">
    <property type="entry name" value="MarR/SlyA-like"/>
</dbReference>